<proteinExistence type="predicted"/>
<dbReference type="Gene3D" id="3.40.430.10">
    <property type="entry name" value="Dihydrofolate Reductase, subunit A"/>
    <property type="match status" value="1"/>
</dbReference>
<dbReference type="GO" id="GO:0008703">
    <property type="term" value="F:5-amino-6-(5-phosphoribosylamino)uracil reductase activity"/>
    <property type="evidence" value="ECO:0007669"/>
    <property type="project" value="InterPro"/>
</dbReference>
<evidence type="ECO:0000259" key="1">
    <source>
        <dbReference type="Pfam" id="PF01872"/>
    </source>
</evidence>
<organism evidence="2 3">
    <name type="scientific">Chryseolinea serpens</name>
    <dbReference type="NCBI Taxonomy" id="947013"/>
    <lineage>
        <taxon>Bacteria</taxon>
        <taxon>Pseudomonadati</taxon>
        <taxon>Bacteroidota</taxon>
        <taxon>Cytophagia</taxon>
        <taxon>Cytophagales</taxon>
        <taxon>Fulvivirgaceae</taxon>
        <taxon>Chryseolinea</taxon>
    </lineage>
</organism>
<dbReference type="InterPro" id="IPR050765">
    <property type="entry name" value="Riboflavin_Biosynth_HTPR"/>
</dbReference>
<feature type="domain" description="Bacterial bifunctional deaminase-reductase C-terminal" evidence="1">
    <location>
        <begin position="2"/>
        <end position="185"/>
    </location>
</feature>
<name>A0A1M5RSA9_9BACT</name>
<gene>
    <name evidence="2" type="ORF">SAMN04488109_3551</name>
</gene>
<dbReference type="PANTHER" id="PTHR38011:SF11">
    <property type="entry name" value="2,5-DIAMINO-6-RIBOSYLAMINO-4(3H)-PYRIMIDINONE 5'-PHOSPHATE REDUCTASE"/>
    <property type="match status" value="1"/>
</dbReference>
<dbReference type="Proteomes" id="UP000184212">
    <property type="component" value="Unassembled WGS sequence"/>
</dbReference>
<dbReference type="SUPFAM" id="SSF53597">
    <property type="entry name" value="Dihydrofolate reductase-like"/>
    <property type="match status" value="1"/>
</dbReference>
<dbReference type="Pfam" id="PF01872">
    <property type="entry name" value="RibD_C"/>
    <property type="match status" value="1"/>
</dbReference>
<reference evidence="2 3" key="1">
    <citation type="submission" date="2016-11" db="EMBL/GenBank/DDBJ databases">
        <authorList>
            <person name="Jaros S."/>
            <person name="Januszkiewicz K."/>
            <person name="Wedrychowicz H."/>
        </authorList>
    </citation>
    <scope>NUCLEOTIDE SEQUENCE [LARGE SCALE GENOMIC DNA]</scope>
    <source>
        <strain evidence="2 3">DSM 24574</strain>
    </source>
</reference>
<accession>A0A1M5RSA9</accession>
<dbReference type="EMBL" id="FQWQ01000002">
    <property type="protein sequence ID" value="SHH29167.1"/>
    <property type="molecule type" value="Genomic_DNA"/>
</dbReference>
<dbReference type="InterPro" id="IPR024072">
    <property type="entry name" value="DHFR-like_dom_sf"/>
</dbReference>
<evidence type="ECO:0000313" key="3">
    <source>
        <dbReference type="Proteomes" id="UP000184212"/>
    </source>
</evidence>
<protein>
    <submittedName>
        <fullName evidence="2">Dihydrofolate reductase</fullName>
    </submittedName>
</protein>
<keyword evidence="3" id="KW-1185">Reference proteome</keyword>
<dbReference type="AlphaFoldDB" id="A0A1M5RSA9"/>
<dbReference type="PANTHER" id="PTHR38011">
    <property type="entry name" value="DIHYDROFOLATE REDUCTASE FAMILY PROTEIN (AFU_ORTHOLOGUE AFUA_8G06820)"/>
    <property type="match status" value="1"/>
</dbReference>
<dbReference type="InterPro" id="IPR002734">
    <property type="entry name" value="RibDG_C"/>
</dbReference>
<evidence type="ECO:0000313" key="2">
    <source>
        <dbReference type="EMBL" id="SHH29167.1"/>
    </source>
</evidence>
<dbReference type="OrthoDB" id="195113at2"/>
<dbReference type="RefSeq" id="WP_073136504.1">
    <property type="nucleotide sequence ID" value="NZ_FQWQ01000002.1"/>
</dbReference>
<dbReference type="STRING" id="947013.SAMN04488109_3551"/>
<sequence length="192" mass="21392">MRKLTLQVQISIDGYIAPTKNTGHWLVWGWGPEWTWDEALRTRFNNLHTSIDTVLLSKNMAEEGFINHWATVSSNPDDPQYPFAKSITDAAKVVFTKTIKKSAWPNTTLAKGDLATEVNKLKNTPGKDLIVYGGASFVSALIQANLIDEFLLFVNPVTLGEGLPIFHERRDLRLVSSQGYACGVTVMHYAAK</sequence>
<dbReference type="GO" id="GO:0009231">
    <property type="term" value="P:riboflavin biosynthetic process"/>
    <property type="evidence" value="ECO:0007669"/>
    <property type="project" value="InterPro"/>
</dbReference>